<evidence type="ECO:0000313" key="2">
    <source>
        <dbReference type="Proteomes" id="UP000504637"/>
    </source>
</evidence>
<accession>A0A6J3M4H9</accession>
<dbReference type="OrthoDB" id="3902208at2759"/>
<feature type="compositionally biased region" description="Basic and acidic residues" evidence="1">
    <location>
        <begin position="63"/>
        <end position="85"/>
    </location>
</feature>
<feature type="region of interest" description="Disordered" evidence="1">
    <location>
        <begin position="63"/>
        <end position="97"/>
    </location>
</feature>
<reference evidence="3" key="1">
    <citation type="submission" date="2020-01" db="EMBL/GenBank/DDBJ databases">
        <authorList>
            <consortium name="DOE Joint Genome Institute"/>
            <person name="Haridas S."/>
            <person name="Albert R."/>
            <person name="Binder M."/>
            <person name="Bloem J."/>
            <person name="Labutti K."/>
            <person name="Salamov A."/>
            <person name="Andreopoulos B."/>
            <person name="Baker S.E."/>
            <person name="Barry K."/>
            <person name="Bills G."/>
            <person name="Bluhm B.H."/>
            <person name="Cannon C."/>
            <person name="Castanera R."/>
            <person name="Culley D.E."/>
            <person name="Daum C."/>
            <person name="Ezra D."/>
            <person name="Gonzalez J.B."/>
            <person name="Henrissat B."/>
            <person name="Kuo A."/>
            <person name="Liang C."/>
            <person name="Lipzen A."/>
            <person name="Lutzoni F."/>
            <person name="Magnuson J."/>
            <person name="Mondo S."/>
            <person name="Nolan M."/>
            <person name="Ohm R."/>
            <person name="Pangilinan J."/>
            <person name="Park H.-J."/>
            <person name="Ramirez L."/>
            <person name="Alfaro M."/>
            <person name="Sun H."/>
            <person name="Tritt A."/>
            <person name="Yoshinaga Y."/>
            <person name="Zwiers L.-H."/>
            <person name="Turgeon B.G."/>
            <person name="Goodwin S.B."/>
            <person name="Spatafora J.W."/>
            <person name="Crous P.W."/>
            <person name="Grigoriev I.V."/>
        </authorList>
    </citation>
    <scope>NUCLEOTIDE SEQUENCE</scope>
    <source>
        <strain evidence="3">CBS 342.82</strain>
    </source>
</reference>
<sequence>MAPVETSESDGEGQVQPGLLDYISEPIGKVLNIGLKPVGHVVGAIGDPNGQALLDLQKQVKKEVAYTDEDNGKPDPEKPGGERIGGKQQPGQNPLRL</sequence>
<gene>
    <name evidence="3" type="ORF">K489DRAFT_409929</name>
</gene>
<dbReference type="Proteomes" id="UP000504637">
    <property type="component" value="Unplaced"/>
</dbReference>
<evidence type="ECO:0000256" key="1">
    <source>
        <dbReference type="SAM" id="MobiDB-lite"/>
    </source>
</evidence>
<dbReference type="AlphaFoldDB" id="A0A6J3M4H9"/>
<reference evidence="3" key="2">
    <citation type="submission" date="2020-04" db="EMBL/GenBank/DDBJ databases">
        <authorList>
            <consortium name="NCBI Genome Project"/>
        </authorList>
    </citation>
    <scope>NUCLEOTIDE SEQUENCE</scope>
    <source>
        <strain evidence="3">CBS 342.82</strain>
    </source>
</reference>
<dbReference type="RefSeq" id="XP_033459849.1">
    <property type="nucleotide sequence ID" value="XM_033607643.1"/>
</dbReference>
<organism evidence="3">
    <name type="scientific">Dissoconium aciculare CBS 342.82</name>
    <dbReference type="NCBI Taxonomy" id="1314786"/>
    <lineage>
        <taxon>Eukaryota</taxon>
        <taxon>Fungi</taxon>
        <taxon>Dikarya</taxon>
        <taxon>Ascomycota</taxon>
        <taxon>Pezizomycotina</taxon>
        <taxon>Dothideomycetes</taxon>
        <taxon>Dothideomycetidae</taxon>
        <taxon>Mycosphaerellales</taxon>
        <taxon>Dissoconiaceae</taxon>
        <taxon>Dissoconium</taxon>
    </lineage>
</organism>
<reference evidence="3" key="3">
    <citation type="submission" date="2025-08" db="UniProtKB">
        <authorList>
            <consortium name="RefSeq"/>
        </authorList>
    </citation>
    <scope>IDENTIFICATION</scope>
    <source>
        <strain evidence="3">CBS 342.82</strain>
    </source>
</reference>
<keyword evidence="2" id="KW-1185">Reference proteome</keyword>
<evidence type="ECO:0000313" key="3">
    <source>
        <dbReference type="RefSeq" id="XP_033459849.1"/>
    </source>
</evidence>
<dbReference type="GeneID" id="54365442"/>
<name>A0A6J3M4H9_9PEZI</name>
<proteinExistence type="predicted"/>
<protein>
    <submittedName>
        <fullName evidence="3">Uncharacterized protein</fullName>
    </submittedName>
</protein>